<accession>A0A1H0IDF3</accession>
<dbReference type="InterPro" id="IPR010215">
    <property type="entry name" value="Transcription_antiterm_RfaH"/>
</dbReference>
<feature type="domain" description="KOW" evidence="5">
    <location>
        <begin position="121"/>
        <end position="148"/>
    </location>
</feature>
<keyword evidence="1" id="KW-0889">Transcription antitermination</keyword>
<keyword evidence="7" id="KW-1185">Reference proteome</keyword>
<proteinExistence type="predicted"/>
<dbReference type="STRING" id="416873.SAMN04487951_11953"/>
<dbReference type="InterPro" id="IPR043425">
    <property type="entry name" value="NusG-like"/>
</dbReference>
<dbReference type="Pfam" id="PF02357">
    <property type="entry name" value="NusG"/>
    <property type="match status" value="1"/>
</dbReference>
<evidence type="ECO:0000313" key="6">
    <source>
        <dbReference type="EMBL" id="SDO29428.1"/>
    </source>
</evidence>
<dbReference type="GO" id="GO:0006354">
    <property type="term" value="P:DNA-templated transcription elongation"/>
    <property type="evidence" value="ECO:0007669"/>
    <property type="project" value="InterPro"/>
</dbReference>
<dbReference type="PANTHER" id="PTHR30265:SF7">
    <property type="entry name" value="TRANSCRIPTION ANTITERMINATION PROTEIN RFAH"/>
    <property type="match status" value="1"/>
</dbReference>
<dbReference type="AlphaFoldDB" id="A0A1H0IDF3"/>
<dbReference type="RefSeq" id="WP_089707894.1">
    <property type="nucleotide sequence ID" value="NZ_FNII01000019.1"/>
</dbReference>
<dbReference type="OrthoDB" id="9790639at2"/>
<dbReference type="NCBIfam" id="NF006534">
    <property type="entry name" value="PRK09014.1"/>
    <property type="match status" value="1"/>
</dbReference>
<dbReference type="InterPro" id="IPR006645">
    <property type="entry name" value="NGN-like_dom"/>
</dbReference>
<feature type="domain" description="NusG-like N-terminal" evidence="4">
    <location>
        <begin position="12"/>
        <end position="111"/>
    </location>
</feature>
<dbReference type="SUPFAM" id="SSF50104">
    <property type="entry name" value="Translation proteins SH3-like domain"/>
    <property type="match status" value="1"/>
</dbReference>
<dbReference type="CDD" id="cd09892">
    <property type="entry name" value="NGN_SP_RfaH"/>
    <property type="match status" value="1"/>
</dbReference>
<dbReference type="InterPro" id="IPR036735">
    <property type="entry name" value="NGN_dom_sf"/>
</dbReference>
<evidence type="ECO:0000256" key="3">
    <source>
        <dbReference type="ARBA" id="ARBA00023163"/>
    </source>
</evidence>
<evidence type="ECO:0000259" key="5">
    <source>
        <dbReference type="SMART" id="SM00739"/>
    </source>
</evidence>
<dbReference type="SMART" id="SM00739">
    <property type="entry name" value="KOW"/>
    <property type="match status" value="1"/>
</dbReference>
<evidence type="ECO:0000313" key="7">
    <source>
        <dbReference type="Proteomes" id="UP000199677"/>
    </source>
</evidence>
<protein>
    <submittedName>
        <fullName evidence="6">Transcriptional antiterminator RfaH</fullName>
    </submittedName>
</protein>
<organism evidence="6 7">
    <name type="scientific">Vreelandella arcis</name>
    <dbReference type="NCBI Taxonomy" id="416873"/>
    <lineage>
        <taxon>Bacteria</taxon>
        <taxon>Pseudomonadati</taxon>
        <taxon>Pseudomonadota</taxon>
        <taxon>Gammaproteobacteria</taxon>
        <taxon>Oceanospirillales</taxon>
        <taxon>Halomonadaceae</taxon>
        <taxon>Vreelandella</taxon>
    </lineage>
</organism>
<dbReference type="EMBL" id="FNII01000019">
    <property type="protein sequence ID" value="SDO29428.1"/>
    <property type="molecule type" value="Genomic_DNA"/>
</dbReference>
<dbReference type="SUPFAM" id="SSF82679">
    <property type="entry name" value="N-utilization substance G protein NusG, N-terminal domain"/>
    <property type="match status" value="1"/>
</dbReference>
<dbReference type="SMART" id="SM00738">
    <property type="entry name" value="NGN"/>
    <property type="match status" value="1"/>
</dbReference>
<dbReference type="PANTHER" id="PTHR30265">
    <property type="entry name" value="RHO-INTERACTING TRANSCRIPTION TERMINATION FACTOR NUSG"/>
    <property type="match status" value="1"/>
</dbReference>
<sequence>MTLYDSQANAECAQWYLIQCKGGESFRAASQLENQGYHVFHPVLAVQRKRRGKLVWLTEPLFPHYLFIELDQVASNWRPIRSTRGVLRLVTFGDQPAAVPSHIVETLRQNSVEDESSKEVYFHVGDAVEVTEGAFKGQLAQLTELKGQDRALLLLTLLNRPQQVEVPIAHLQKQ</sequence>
<keyword evidence="2" id="KW-0805">Transcription regulation</keyword>
<reference evidence="7" key="1">
    <citation type="submission" date="2016-10" db="EMBL/GenBank/DDBJ databases">
        <authorList>
            <person name="Varghese N."/>
            <person name="Submissions S."/>
        </authorList>
    </citation>
    <scope>NUCLEOTIDE SEQUENCE [LARGE SCALE GENOMIC DNA]</scope>
    <source>
        <strain evidence="7">CGMCC 1.6494</strain>
    </source>
</reference>
<dbReference type="GO" id="GO:0031564">
    <property type="term" value="P:transcription antitermination"/>
    <property type="evidence" value="ECO:0007669"/>
    <property type="project" value="UniProtKB-KW"/>
</dbReference>
<dbReference type="InterPro" id="IPR008991">
    <property type="entry name" value="Translation_prot_SH3-like_sf"/>
</dbReference>
<dbReference type="Proteomes" id="UP000199677">
    <property type="component" value="Unassembled WGS sequence"/>
</dbReference>
<evidence type="ECO:0000256" key="2">
    <source>
        <dbReference type="ARBA" id="ARBA00023015"/>
    </source>
</evidence>
<dbReference type="InterPro" id="IPR005824">
    <property type="entry name" value="KOW"/>
</dbReference>
<dbReference type="NCBIfam" id="TIGR01955">
    <property type="entry name" value="RfaH"/>
    <property type="match status" value="1"/>
</dbReference>
<evidence type="ECO:0000256" key="1">
    <source>
        <dbReference type="ARBA" id="ARBA00022814"/>
    </source>
</evidence>
<dbReference type="GO" id="GO:0005829">
    <property type="term" value="C:cytosol"/>
    <property type="evidence" value="ECO:0007669"/>
    <property type="project" value="TreeGrafter"/>
</dbReference>
<evidence type="ECO:0000259" key="4">
    <source>
        <dbReference type="SMART" id="SM00738"/>
    </source>
</evidence>
<dbReference type="Gene3D" id="3.30.70.940">
    <property type="entry name" value="NusG, N-terminal domain"/>
    <property type="match status" value="1"/>
</dbReference>
<gene>
    <name evidence="6" type="ORF">SAMN04487951_11953</name>
</gene>
<keyword evidence="3" id="KW-0804">Transcription</keyword>
<name>A0A1H0IDF3_9GAMM</name>